<reference evidence="2" key="1">
    <citation type="submission" date="2016-12" db="EMBL/GenBank/DDBJ databases">
        <title>The genomes of Aspergillus section Nigri reveals drivers in fungal speciation.</title>
        <authorList>
            <consortium name="DOE Joint Genome Institute"/>
            <person name="Vesth T.C."/>
            <person name="Nybo J."/>
            <person name="Theobald S."/>
            <person name="Brandl J."/>
            <person name="Frisvad J.C."/>
            <person name="Nielsen K.F."/>
            <person name="Lyhne E.K."/>
            <person name="Kogle M.E."/>
            <person name="Kuo A."/>
            <person name="Riley R."/>
            <person name="Clum A."/>
            <person name="Nolan M."/>
            <person name="Lipzen A."/>
            <person name="Salamov A."/>
            <person name="Henrissat B."/>
            <person name="Wiebenga A."/>
            <person name="De vries R.P."/>
            <person name="Grigoriev I.V."/>
            <person name="Mortensen U.H."/>
            <person name="Andersen M.R."/>
            <person name="Baker S.E."/>
        </authorList>
    </citation>
    <scope>NUCLEOTIDE SEQUENCE</scope>
    <source>
        <strain evidence="2">IBT 28561</strain>
    </source>
</reference>
<keyword evidence="3" id="KW-1185">Reference proteome</keyword>
<dbReference type="Proteomes" id="UP000234254">
    <property type="component" value="Unassembled WGS sequence"/>
</dbReference>
<keyword evidence="1" id="KW-0732">Signal</keyword>
<proteinExistence type="predicted"/>
<dbReference type="EMBL" id="MSFM01000015">
    <property type="protein sequence ID" value="PKY00229.1"/>
    <property type="molecule type" value="Genomic_DNA"/>
</dbReference>
<organism evidence="2 3">
    <name type="scientific">Aspergillus campestris (strain IBT 28561)</name>
    <dbReference type="NCBI Taxonomy" id="1392248"/>
    <lineage>
        <taxon>Eukaryota</taxon>
        <taxon>Fungi</taxon>
        <taxon>Dikarya</taxon>
        <taxon>Ascomycota</taxon>
        <taxon>Pezizomycotina</taxon>
        <taxon>Eurotiomycetes</taxon>
        <taxon>Eurotiomycetidae</taxon>
        <taxon>Eurotiales</taxon>
        <taxon>Aspergillaceae</taxon>
        <taxon>Aspergillus</taxon>
        <taxon>Aspergillus subgen. Circumdati</taxon>
    </lineage>
</organism>
<dbReference type="RefSeq" id="XP_024688823.1">
    <property type="nucleotide sequence ID" value="XM_024840552.1"/>
</dbReference>
<dbReference type="AlphaFoldDB" id="A0A2I1CRI9"/>
<name>A0A2I1CRI9_ASPC2</name>
<gene>
    <name evidence="2" type="ORF">P168DRAFT_322293</name>
</gene>
<evidence type="ECO:0000313" key="3">
    <source>
        <dbReference type="Proteomes" id="UP000234254"/>
    </source>
</evidence>
<sequence length="71" mass="7516">MKFFFAPLLCLVATSASALTIPVNDTLVENNGLEKRNPVIALGLFNELLSEAALVTRALETALCASPLRAA</sequence>
<protein>
    <submittedName>
        <fullName evidence="2">Uncharacterized protein</fullName>
    </submittedName>
</protein>
<dbReference type="GeneID" id="36548076"/>
<accession>A0A2I1CRI9</accession>
<dbReference type="VEuPathDB" id="FungiDB:P168DRAFT_322293"/>
<evidence type="ECO:0000313" key="2">
    <source>
        <dbReference type="EMBL" id="PKY00229.1"/>
    </source>
</evidence>
<comment type="caution">
    <text evidence="2">The sequence shown here is derived from an EMBL/GenBank/DDBJ whole genome shotgun (WGS) entry which is preliminary data.</text>
</comment>
<feature type="signal peptide" evidence="1">
    <location>
        <begin position="1"/>
        <end position="18"/>
    </location>
</feature>
<evidence type="ECO:0000256" key="1">
    <source>
        <dbReference type="SAM" id="SignalP"/>
    </source>
</evidence>
<feature type="chain" id="PRO_5014145932" evidence="1">
    <location>
        <begin position="19"/>
        <end position="71"/>
    </location>
</feature>